<keyword evidence="3" id="KW-1185">Reference proteome</keyword>
<dbReference type="EMBL" id="JAPDMQ010000028">
    <property type="protein sequence ID" value="KAK0539629.1"/>
    <property type="molecule type" value="Genomic_DNA"/>
</dbReference>
<name>A0AAN6GGB2_9BASI</name>
<feature type="region of interest" description="Disordered" evidence="1">
    <location>
        <begin position="237"/>
        <end position="266"/>
    </location>
</feature>
<organism evidence="2 3">
    <name type="scientific">Tilletia horrida</name>
    <dbReference type="NCBI Taxonomy" id="155126"/>
    <lineage>
        <taxon>Eukaryota</taxon>
        <taxon>Fungi</taxon>
        <taxon>Dikarya</taxon>
        <taxon>Basidiomycota</taxon>
        <taxon>Ustilaginomycotina</taxon>
        <taxon>Exobasidiomycetes</taxon>
        <taxon>Tilletiales</taxon>
        <taxon>Tilletiaceae</taxon>
        <taxon>Tilletia</taxon>
    </lineage>
</organism>
<reference evidence="2" key="1">
    <citation type="journal article" date="2023" name="PhytoFront">
        <title>Draft Genome Resources of Seven Strains of Tilletia horrida, Causal Agent of Kernel Smut of Rice.</title>
        <authorList>
            <person name="Khanal S."/>
            <person name="Antony Babu S."/>
            <person name="Zhou X.G."/>
        </authorList>
    </citation>
    <scope>NUCLEOTIDE SEQUENCE</scope>
    <source>
        <strain evidence="2">TX3</strain>
    </source>
</reference>
<evidence type="ECO:0000313" key="2">
    <source>
        <dbReference type="EMBL" id="KAK0539629.1"/>
    </source>
</evidence>
<proteinExistence type="predicted"/>
<comment type="caution">
    <text evidence="2">The sequence shown here is derived from an EMBL/GenBank/DDBJ whole genome shotgun (WGS) entry which is preliminary data.</text>
</comment>
<evidence type="ECO:0000256" key="1">
    <source>
        <dbReference type="SAM" id="MobiDB-lite"/>
    </source>
</evidence>
<feature type="compositionally biased region" description="Low complexity" evidence="1">
    <location>
        <begin position="238"/>
        <end position="266"/>
    </location>
</feature>
<feature type="compositionally biased region" description="Low complexity" evidence="1">
    <location>
        <begin position="520"/>
        <end position="534"/>
    </location>
</feature>
<accession>A0AAN6GGB2</accession>
<sequence length="638" mass="69810">MKDTFQHVPPGFVAVPCGILDVAGNEKAVVVTKMCLFDRRFDGPHMQDTFYNFLRAWPLLAGRLRKGSGRLGELWSTLVPTRDKLEELIQADRRGHFVFKSAVPMFSYAERQHESLFDVVPLASLAQNPERLSQESPTIATVDRESMLRELTSPHGVKRMGEYFTRDASIFTAHVSNFADGAAFTFTAPHACFDGAGAKAALDAYLHMLKGEPIGPIVQAGYDPFLPFVPSAMPPSSPSSSSSSSAISEKPSAVSSEPEPSPSSCLPLYRPASSSARYPPPPPQPKHWRIFSLMHLLVLCFYIARDYLFDRPESKMSRVLIYVPPKFAAGLKEQVVSQIKADHGAEKLQELRVSRGNALHAWVLQNELARRVEVRPNRLTTHLTVSNMRYRLPAGLSSIDPTFTGNCIVPIVAPVTTTKELAAKSLGAVAYDVRTALLQQCTPTEMERYVRWQAWRGTPRALGGGLEQTGMAALFPCRARITLVTDWSKFGLWDLDWSGAVAGGSGAAAAARHRQKGRKVGSTSSVSVAVSAGGKDIEEEHEHEHEQDDHERDLDHSAPKEGADSSSTITAAAPSPAEKCGMLMIVADAHVPLHQRNGWVMIGGRDGACWILGGMSDEERRHPRGWGRYADAVLAAEA</sequence>
<protein>
    <submittedName>
        <fullName evidence="2">Uncharacterized protein</fullName>
    </submittedName>
</protein>
<feature type="compositionally biased region" description="Basic and acidic residues" evidence="1">
    <location>
        <begin position="535"/>
        <end position="563"/>
    </location>
</feature>
<gene>
    <name evidence="2" type="ORF">OC842_000901</name>
</gene>
<dbReference type="Proteomes" id="UP001176521">
    <property type="component" value="Unassembled WGS sequence"/>
</dbReference>
<dbReference type="Gene3D" id="3.30.559.10">
    <property type="entry name" value="Chloramphenicol acetyltransferase-like domain"/>
    <property type="match status" value="2"/>
</dbReference>
<dbReference type="InterPro" id="IPR023213">
    <property type="entry name" value="CAT-like_dom_sf"/>
</dbReference>
<feature type="region of interest" description="Disordered" evidence="1">
    <location>
        <begin position="512"/>
        <end position="573"/>
    </location>
</feature>
<dbReference type="AlphaFoldDB" id="A0AAN6GGB2"/>
<evidence type="ECO:0000313" key="3">
    <source>
        <dbReference type="Proteomes" id="UP001176521"/>
    </source>
</evidence>